<evidence type="ECO:0000256" key="1">
    <source>
        <dbReference type="SAM" id="Phobius"/>
    </source>
</evidence>
<feature type="transmembrane region" description="Helical" evidence="1">
    <location>
        <begin position="46"/>
        <end position="64"/>
    </location>
</feature>
<keyword evidence="1" id="KW-1133">Transmembrane helix</keyword>
<feature type="transmembrane region" description="Helical" evidence="1">
    <location>
        <begin position="21"/>
        <end position="40"/>
    </location>
</feature>
<evidence type="ECO:0000313" key="2">
    <source>
        <dbReference type="EMBL" id="AZI59129.1"/>
    </source>
</evidence>
<name>A0A3G8ZPI0_9ACTN</name>
<keyword evidence="3" id="KW-1185">Reference proteome</keyword>
<keyword evidence="1" id="KW-0472">Membrane</keyword>
<organism evidence="2 3">
    <name type="scientific">Nakamurella antarctica</name>
    <dbReference type="NCBI Taxonomy" id="1902245"/>
    <lineage>
        <taxon>Bacteria</taxon>
        <taxon>Bacillati</taxon>
        <taxon>Actinomycetota</taxon>
        <taxon>Actinomycetes</taxon>
        <taxon>Nakamurellales</taxon>
        <taxon>Nakamurellaceae</taxon>
        <taxon>Nakamurella</taxon>
    </lineage>
</organism>
<keyword evidence="1" id="KW-0812">Transmembrane</keyword>
<reference evidence="2 3" key="2">
    <citation type="submission" date="2018-12" db="EMBL/GenBank/DDBJ databases">
        <title>Nakamurella antarcticus sp. nov., isolated from Antarctica South Shetland Islands soil.</title>
        <authorList>
            <person name="Peng F."/>
        </authorList>
    </citation>
    <scope>NUCLEOTIDE SEQUENCE [LARGE SCALE GENOMIC DNA]</scope>
    <source>
        <strain evidence="2 3">S14-144</strain>
    </source>
</reference>
<dbReference type="RefSeq" id="WP_124800033.1">
    <property type="nucleotide sequence ID" value="NZ_CP034170.1"/>
</dbReference>
<dbReference type="AlphaFoldDB" id="A0A3G8ZPI0"/>
<gene>
    <name evidence="2" type="ORF">EH165_14250</name>
</gene>
<accession>A0A3G8ZPI0</accession>
<dbReference type="KEGG" id="nak:EH165_14250"/>
<proteinExistence type="predicted"/>
<reference evidence="2 3" key="1">
    <citation type="submission" date="2018-11" db="EMBL/GenBank/DDBJ databases">
        <authorList>
            <person name="Da X."/>
        </authorList>
    </citation>
    <scope>NUCLEOTIDE SEQUENCE [LARGE SCALE GENOMIC DNA]</scope>
    <source>
        <strain evidence="2 3">S14-144</strain>
    </source>
</reference>
<sequence>MDDEQDMRLEAAKNRRFAMGCAWLFVACPAVFFIVVAFFAGPLYGWIGVFLAVAATAYVVSLMRKTYNLDSIVRGPATRRTKFFGGSDDLA</sequence>
<dbReference type="Proteomes" id="UP000268084">
    <property type="component" value="Chromosome"/>
</dbReference>
<protein>
    <submittedName>
        <fullName evidence="2">Uncharacterized protein</fullName>
    </submittedName>
</protein>
<evidence type="ECO:0000313" key="3">
    <source>
        <dbReference type="Proteomes" id="UP000268084"/>
    </source>
</evidence>
<dbReference type="EMBL" id="CP034170">
    <property type="protein sequence ID" value="AZI59129.1"/>
    <property type="molecule type" value="Genomic_DNA"/>
</dbReference>